<dbReference type="Pfam" id="PF10617">
    <property type="entry name" value="DUF2474"/>
    <property type="match status" value="1"/>
</dbReference>
<evidence type="ECO:0000256" key="1">
    <source>
        <dbReference type="SAM" id="Phobius"/>
    </source>
</evidence>
<reference evidence="3" key="1">
    <citation type="journal article" date="2019" name="Int. J. Syst. Evol. Microbiol.">
        <title>The Global Catalogue of Microorganisms (GCM) 10K type strain sequencing project: providing services to taxonomists for standard genome sequencing and annotation.</title>
        <authorList>
            <consortium name="The Broad Institute Genomics Platform"/>
            <consortium name="The Broad Institute Genome Sequencing Center for Infectious Disease"/>
            <person name="Wu L."/>
            <person name="Ma J."/>
        </authorList>
    </citation>
    <scope>NUCLEOTIDE SEQUENCE [LARGE SCALE GENOMIC DNA]</scope>
    <source>
        <strain evidence="3">CGMCC 1.12750</strain>
    </source>
</reference>
<keyword evidence="3" id="KW-1185">Reference proteome</keyword>
<keyword evidence="1" id="KW-0472">Membrane</keyword>
<dbReference type="Proteomes" id="UP001596516">
    <property type="component" value="Unassembled WGS sequence"/>
</dbReference>
<comment type="caution">
    <text evidence="2">The sequence shown here is derived from an EMBL/GenBank/DDBJ whole genome shotgun (WGS) entry which is preliminary data.</text>
</comment>
<organism evidence="2 3">
    <name type="scientific">Plastorhodobacter daqingensis</name>
    <dbReference type="NCBI Taxonomy" id="1387281"/>
    <lineage>
        <taxon>Bacteria</taxon>
        <taxon>Pseudomonadati</taxon>
        <taxon>Pseudomonadota</taxon>
        <taxon>Alphaproteobacteria</taxon>
        <taxon>Rhodobacterales</taxon>
        <taxon>Paracoccaceae</taxon>
        <taxon>Plastorhodobacter</taxon>
    </lineage>
</organism>
<evidence type="ECO:0000313" key="2">
    <source>
        <dbReference type="EMBL" id="MFC7704828.1"/>
    </source>
</evidence>
<accession>A0ABW2ULK9</accession>
<dbReference type="EMBL" id="JBHTFQ010000005">
    <property type="protein sequence ID" value="MFC7704828.1"/>
    <property type="molecule type" value="Genomic_DNA"/>
</dbReference>
<evidence type="ECO:0000313" key="3">
    <source>
        <dbReference type="Proteomes" id="UP001596516"/>
    </source>
</evidence>
<keyword evidence="1" id="KW-1133">Transmembrane helix</keyword>
<dbReference type="RefSeq" id="WP_377403582.1">
    <property type="nucleotide sequence ID" value="NZ_JBHTFQ010000005.1"/>
</dbReference>
<protein>
    <submittedName>
        <fullName evidence="2">DUF2474 family protein</fullName>
    </submittedName>
</protein>
<sequence>MHSAYWRRIVWFLLLWAGGVAALGLVAWIIRLALGL</sequence>
<gene>
    <name evidence="2" type="ORF">ACFQXB_11540</name>
</gene>
<dbReference type="InterPro" id="IPR018895">
    <property type="entry name" value="DUF2474"/>
</dbReference>
<keyword evidence="1" id="KW-0812">Transmembrane</keyword>
<proteinExistence type="predicted"/>
<name>A0ABW2ULK9_9RHOB</name>
<feature type="transmembrane region" description="Helical" evidence="1">
    <location>
        <begin position="9"/>
        <end position="30"/>
    </location>
</feature>